<comment type="caution">
    <text evidence="3">The sequence shown here is derived from an EMBL/GenBank/DDBJ whole genome shotgun (WGS) entry which is preliminary data.</text>
</comment>
<dbReference type="InterPro" id="IPR036291">
    <property type="entry name" value="NAD(P)-bd_dom_sf"/>
</dbReference>
<dbReference type="InterPro" id="IPR016040">
    <property type="entry name" value="NAD(P)-bd_dom"/>
</dbReference>
<proteinExistence type="predicted"/>
<evidence type="ECO:0000259" key="2">
    <source>
        <dbReference type="Pfam" id="PF13460"/>
    </source>
</evidence>
<evidence type="ECO:0000313" key="3">
    <source>
        <dbReference type="EMBL" id="RKQ93106.1"/>
    </source>
</evidence>
<dbReference type="PANTHER" id="PTHR42748">
    <property type="entry name" value="NITROGEN METABOLITE REPRESSION PROTEIN NMRA FAMILY MEMBER"/>
    <property type="match status" value="1"/>
</dbReference>
<evidence type="ECO:0000313" key="4">
    <source>
        <dbReference type="Proteomes" id="UP000278962"/>
    </source>
</evidence>
<gene>
    <name evidence="3" type="ORF">C8N24_2966</name>
</gene>
<keyword evidence="4" id="KW-1185">Reference proteome</keyword>
<dbReference type="Gene3D" id="3.40.50.720">
    <property type="entry name" value="NAD(P)-binding Rossmann-like Domain"/>
    <property type="match status" value="1"/>
</dbReference>
<dbReference type="Pfam" id="PF13460">
    <property type="entry name" value="NAD_binding_10"/>
    <property type="match status" value="1"/>
</dbReference>
<dbReference type="EMBL" id="RBIL01000001">
    <property type="protein sequence ID" value="RKQ93106.1"/>
    <property type="molecule type" value="Genomic_DNA"/>
</dbReference>
<dbReference type="AlphaFoldDB" id="A0A660LFP7"/>
<protein>
    <submittedName>
        <fullName evidence="3">Uncharacterized protein YbjT (DUF2867 family)</fullName>
    </submittedName>
</protein>
<dbReference type="OrthoDB" id="9771302at2"/>
<feature type="domain" description="NAD(P)-binding" evidence="2">
    <location>
        <begin position="7"/>
        <end position="128"/>
    </location>
</feature>
<keyword evidence="1" id="KW-0521">NADP</keyword>
<organism evidence="3 4">
    <name type="scientific">Solirubrobacter pauli</name>
    <dbReference type="NCBI Taxonomy" id="166793"/>
    <lineage>
        <taxon>Bacteria</taxon>
        <taxon>Bacillati</taxon>
        <taxon>Actinomycetota</taxon>
        <taxon>Thermoleophilia</taxon>
        <taxon>Solirubrobacterales</taxon>
        <taxon>Solirubrobacteraceae</taxon>
        <taxon>Solirubrobacter</taxon>
    </lineage>
</organism>
<accession>A0A660LFP7</accession>
<dbReference type="SUPFAM" id="SSF51735">
    <property type="entry name" value="NAD(P)-binding Rossmann-fold domains"/>
    <property type="match status" value="1"/>
</dbReference>
<name>A0A660LFP7_9ACTN</name>
<sequence length="236" mass="24643">MKIAIVGGTGTVGAEAARELGVRGHEVRVLSRHAPEFPVDLTTGEGLARALAGVDVVIDAANGSRKVLVEGTEQLLRAEAEAGVKHHVGVSIVGIDRVGGPYYKLKLAQEAAIRAGGVPWTIVRATQFHTLVAQAFAKTAKLGVLPSVSAPLQPVDPREVGRALAETAEAAPSLSITQFAGPEVVSARELARRWRAATGSHAVPVRLPATRALRDGGLTNPGAWKGQVTFDAWLAQ</sequence>
<dbReference type="PANTHER" id="PTHR42748:SF3">
    <property type="entry name" value="BLL4366 PROTEIN"/>
    <property type="match status" value="1"/>
</dbReference>
<dbReference type="Proteomes" id="UP000278962">
    <property type="component" value="Unassembled WGS sequence"/>
</dbReference>
<dbReference type="InterPro" id="IPR051164">
    <property type="entry name" value="NmrA-like_oxidored"/>
</dbReference>
<evidence type="ECO:0000256" key="1">
    <source>
        <dbReference type="ARBA" id="ARBA00022857"/>
    </source>
</evidence>
<reference evidence="3 4" key="1">
    <citation type="submission" date="2018-10" db="EMBL/GenBank/DDBJ databases">
        <title>Genomic Encyclopedia of Archaeal and Bacterial Type Strains, Phase II (KMG-II): from individual species to whole genera.</title>
        <authorList>
            <person name="Goeker M."/>
        </authorList>
    </citation>
    <scope>NUCLEOTIDE SEQUENCE [LARGE SCALE GENOMIC DNA]</scope>
    <source>
        <strain evidence="3 4">DSM 14954</strain>
    </source>
</reference>